<name>A0A0U5BJV4_9PROT</name>
<dbReference type="STRING" id="431306.AGA_1809"/>
<gene>
    <name evidence="1" type="ORF">AGA_1809</name>
</gene>
<dbReference type="AlphaFoldDB" id="A0A0U5BJV4"/>
<sequence length="61" mass="6058">MKAALADLYVRNGTPLGMTIAQSDIEEALVSTGASFTLSAPLGPVAVPLGSLPTVGVVTST</sequence>
<dbReference type="Proteomes" id="UP000068250">
    <property type="component" value="Chromosome I"/>
</dbReference>
<dbReference type="RefSeq" id="WP_173568053.1">
    <property type="nucleotide sequence ID" value="NZ_LN609302.1"/>
</dbReference>
<accession>A0A0U5BJV4</accession>
<dbReference type="EMBL" id="LN609302">
    <property type="protein sequence ID" value="CEF56148.1"/>
    <property type="molecule type" value="Genomic_DNA"/>
</dbReference>
<protein>
    <submittedName>
        <fullName evidence="1">Uncharacterized protein</fullName>
    </submittedName>
</protein>
<evidence type="ECO:0000313" key="2">
    <source>
        <dbReference type="Proteomes" id="UP000068250"/>
    </source>
</evidence>
<evidence type="ECO:0000313" key="1">
    <source>
        <dbReference type="EMBL" id="CEF56148.1"/>
    </source>
</evidence>
<dbReference type="PATRIC" id="fig|431306.5.peg.1850"/>
<reference evidence="2" key="1">
    <citation type="submission" date="2014-09" db="EMBL/GenBank/DDBJ databases">
        <authorList>
            <person name="Illeghems K.G."/>
        </authorList>
    </citation>
    <scope>NUCLEOTIDE SEQUENCE [LARGE SCALE GENOMIC DNA]</scope>
    <source>
        <strain evidence="2">LMG 23848T</strain>
    </source>
</reference>
<organism evidence="1 2">
    <name type="scientific">Acetobacter ghanensis</name>
    <dbReference type="NCBI Taxonomy" id="431306"/>
    <lineage>
        <taxon>Bacteria</taxon>
        <taxon>Pseudomonadati</taxon>
        <taxon>Pseudomonadota</taxon>
        <taxon>Alphaproteobacteria</taxon>
        <taxon>Acetobacterales</taxon>
        <taxon>Acetobacteraceae</taxon>
        <taxon>Acetobacter</taxon>
    </lineage>
</organism>
<proteinExistence type="predicted"/>